<evidence type="ECO:0000313" key="1">
    <source>
        <dbReference type="EMBL" id="KAK9073312.1"/>
    </source>
</evidence>
<dbReference type="InterPro" id="IPR008250">
    <property type="entry name" value="ATPase_P-typ_transduc_dom_A_sf"/>
</dbReference>
<protein>
    <submittedName>
        <fullName evidence="1">Uncharacterized protein</fullName>
    </submittedName>
</protein>
<accession>A0AAP0DIF4</accession>
<organism evidence="1 2">
    <name type="scientific">Deinandra increscens subsp. villosa</name>
    <dbReference type="NCBI Taxonomy" id="3103831"/>
    <lineage>
        <taxon>Eukaryota</taxon>
        <taxon>Viridiplantae</taxon>
        <taxon>Streptophyta</taxon>
        <taxon>Embryophyta</taxon>
        <taxon>Tracheophyta</taxon>
        <taxon>Spermatophyta</taxon>
        <taxon>Magnoliopsida</taxon>
        <taxon>eudicotyledons</taxon>
        <taxon>Gunneridae</taxon>
        <taxon>Pentapetalae</taxon>
        <taxon>asterids</taxon>
        <taxon>campanulids</taxon>
        <taxon>Asterales</taxon>
        <taxon>Asteraceae</taxon>
        <taxon>Asteroideae</taxon>
        <taxon>Heliantheae alliance</taxon>
        <taxon>Madieae</taxon>
        <taxon>Madiinae</taxon>
        <taxon>Deinandra</taxon>
    </lineage>
</organism>
<name>A0AAP0DIF4_9ASTR</name>
<dbReference type="Gene3D" id="1.20.1280.170">
    <property type="entry name" value="Exocyst complex component Exo70"/>
    <property type="match status" value="1"/>
</dbReference>
<dbReference type="Proteomes" id="UP001408789">
    <property type="component" value="Unassembled WGS sequence"/>
</dbReference>
<gene>
    <name evidence="1" type="ORF">SSX86_007636</name>
</gene>
<keyword evidence="2" id="KW-1185">Reference proteome</keyword>
<dbReference type="AlphaFoldDB" id="A0AAP0DIF4"/>
<reference evidence="1 2" key="1">
    <citation type="submission" date="2024-04" db="EMBL/GenBank/DDBJ databases">
        <title>The reference genome of an endangered Asteraceae, Deinandra increscens subsp. villosa, native to the Central Coast of California.</title>
        <authorList>
            <person name="Guilliams M."/>
            <person name="Hasenstab-Lehman K."/>
            <person name="Meyer R."/>
            <person name="Mcevoy S."/>
        </authorList>
    </citation>
    <scope>NUCLEOTIDE SEQUENCE [LARGE SCALE GENOMIC DNA]</scope>
    <source>
        <tissue evidence="1">Leaf</tissue>
    </source>
</reference>
<evidence type="ECO:0000313" key="2">
    <source>
        <dbReference type="Proteomes" id="UP001408789"/>
    </source>
</evidence>
<proteinExistence type="predicted"/>
<comment type="caution">
    <text evidence="1">The sequence shown here is derived from an EMBL/GenBank/DDBJ whole genome shotgun (WGS) entry which is preliminary data.</text>
</comment>
<dbReference type="Gene3D" id="2.70.150.10">
    <property type="entry name" value="Calcium-transporting ATPase, cytoplasmic transduction domain A"/>
    <property type="match status" value="1"/>
</dbReference>
<sequence length="191" mass="20979">MRQTRENIDKTLKFADAVLIQFDLVKQAEAAVLRGAHEDLEIYLEAVNQLKNIVRENTPNGDMVGRTSDNEAVVVSCKAADQAVKESLRTLMLVSHAAIQFLNGITFSVPEEVKVASFQIGPDDLGIVASIMLVVFITATSDYVLTDGLFISCFSLLINESSLTGESEPRTVTTENPFLLSGMRWLSLLLE</sequence>
<dbReference type="SUPFAM" id="SSF81653">
    <property type="entry name" value="Calcium ATPase, transduction domain A"/>
    <property type="match status" value="1"/>
</dbReference>
<dbReference type="EMBL" id="JBCNJP010000009">
    <property type="protein sequence ID" value="KAK9073312.1"/>
    <property type="molecule type" value="Genomic_DNA"/>
</dbReference>